<evidence type="ECO:0008006" key="4">
    <source>
        <dbReference type="Google" id="ProtNLM"/>
    </source>
</evidence>
<protein>
    <recommendedName>
        <fullName evidence="4">Lipoprotein LpqB beta-propeller domain-containing protein</fullName>
    </recommendedName>
</protein>
<keyword evidence="1" id="KW-0472">Membrane</keyword>
<name>A0ABP8UB40_9ACTN</name>
<dbReference type="Proteomes" id="UP001501442">
    <property type="component" value="Unassembled WGS sequence"/>
</dbReference>
<proteinExistence type="predicted"/>
<dbReference type="EMBL" id="BAABHK010000004">
    <property type="protein sequence ID" value="GAA4625652.1"/>
    <property type="molecule type" value="Genomic_DNA"/>
</dbReference>
<dbReference type="Pfam" id="PF07676">
    <property type="entry name" value="PD40"/>
    <property type="match status" value="1"/>
</dbReference>
<keyword evidence="3" id="KW-1185">Reference proteome</keyword>
<dbReference type="RefSeq" id="WP_345431463.1">
    <property type="nucleotide sequence ID" value="NZ_BAABHK010000004.1"/>
</dbReference>
<keyword evidence="1" id="KW-1133">Transmembrane helix</keyword>
<evidence type="ECO:0000313" key="3">
    <source>
        <dbReference type="Proteomes" id="UP001501442"/>
    </source>
</evidence>
<accession>A0ABP8UB40</accession>
<keyword evidence="1" id="KW-0812">Transmembrane</keyword>
<evidence type="ECO:0000256" key="1">
    <source>
        <dbReference type="SAM" id="Phobius"/>
    </source>
</evidence>
<organism evidence="2 3">
    <name type="scientific">Actinoallomurus vinaceus</name>
    <dbReference type="NCBI Taxonomy" id="1080074"/>
    <lineage>
        <taxon>Bacteria</taxon>
        <taxon>Bacillati</taxon>
        <taxon>Actinomycetota</taxon>
        <taxon>Actinomycetes</taxon>
        <taxon>Streptosporangiales</taxon>
        <taxon>Thermomonosporaceae</taxon>
        <taxon>Actinoallomurus</taxon>
    </lineage>
</organism>
<evidence type="ECO:0000313" key="2">
    <source>
        <dbReference type="EMBL" id="GAA4625652.1"/>
    </source>
</evidence>
<feature type="transmembrane region" description="Helical" evidence="1">
    <location>
        <begin position="39"/>
        <end position="58"/>
    </location>
</feature>
<gene>
    <name evidence="2" type="ORF">GCM10023196_030620</name>
</gene>
<dbReference type="InterPro" id="IPR011042">
    <property type="entry name" value="6-blade_b-propeller_TolB-like"/>
</dbReference>
<comment type="caution">
    <text evidence="2">The sequence shown here is derived from an EMBL/GenBank/DDBJ whole genome shotgun (WGS) entry which is preliminary data.</text>
</comment>
<dbReference type="InterPro" id="IPR011659">
    <property type="entry name" value="WD40"/>
</dbReference>
<sequence length="356" mass="37691">MTRTEDLLRDALSATARTVEPGTLSPLTAPARRRSTAKWAVPLTAAGALLVLAAAIAIGGQMRGHRQSPPVSGTGPSRMVTIDDGTAVIRDATGRKVAGIPAERGPYVAVAAYGAGRTFYLAASEGRCAISLYRLSFRPDGTVDAPQRVRADAPIEISEDDTAMSVSRDGTRVAVSGACETTYRVSVLDTRSGGIRSWTAPTNANLRYAPSWSPDGRTLAVFWWDVRRNIEKAPILLLDPEESMGGDLSKARVLRPAGIQQGPLKGGRIEAFAYDPDGRTMTVVVSLDAFSAITRISATTGDPVGGFTRVPTFAGGVRPDGSGHHLLLFGSGEVARVDDGRLHWIARGLDNVDAAW</sequence>
<dbReference type="Gene3D" id="2.120.10.30">
    <property type="entry name" value="TolB, C-terminal domain"/>
    <property type="match status" value="1"/>
</dbReference>
<reference evidence="3" key="1">
    <citation type="journal article" date="2019" name="Int. J. Syst. Evol. Microbiol.">
        <title>The Global Catalogue of Microorganisms (GCM) 10K type strain sequencing project: providing services to taxonomists for standard genome sequencing and annotation.</title>
        <authorList>
            <consortium name="The Broad Institute Genomics Platform"/>
            <consortium name="The Broad Institute Genome Sequencing Center for Infectious Disease"/>
            <person name="Wu L."/>
            <person name="Ma J."/>
        </authorList>
    </citation>
    <scope>NUCLEOTIDE SEQUENCE [LARGE SCALE GENOMIC DNA]</scope>
    <source>
        <strain evidence="3">JCM 17939</strain>
    </source>
</reference>
<dbReference type="SUPFAM" id="SSF82171">
    <property type="entry name" value="DPP6 N-terminal domain-like"/>
    <property type="match status" value="1"/>
</dbReference>